<comment type="caution">
    <text evidence="2">The sequence shown here is derived from an EMBL/GenBank/DDBJ whole genome shotgun (WGS) entry which is preliminary data.</text>
</comment>
<dbReference type="GO" id="GO:0070124">
    <property type="term" value="P:mitochondrial translational initiation"/>
    <property type="evidence" value="ECO:0007669"/>
    <property type="project" value="TreeGrafter"/>
</dbReference>
<dbReference type="AlphaFoldDB" id="A0A9W4XTX7"/>
<reference evidence="2" key="1">
    <citation type="submission" date="2023-01" db="EMBL/GenBank/DDBJ databases">
        <authorList>
            <person name="Van Ghelder C."/>
            <person name="Rancurel C."/>
        </authorList>
    </citation>
    <scope>NUCLEOTIDE SEQUENCE</scope>
    <source>
        <strain evidence="2">CNCM I-4278</strain>
    </source>
</reference>
<dbReference type="GO" id="GO:0003735">
    <property type="term" value="F:structural constituent of ribosome"/>
    <property type="evidence" value="ECO:0007669"/>
    <property type="project" value="TreeGrafter"/>
</dbReference>
<dbReference type="PANTHER" id="PTHR28058">
    <property type="entry name" value="37S RIBOSOMAL PROTEIN MRP51, MITOCHONDRIAL"/>
    <property type="match status" value="1"/>
</dbReference>
<dbReference type="Proteomes" id="UP001152607">
    <property type="component" value="Unassembled WGS sequence"/>
</dbReference>
<keyword evidence="3" id="KW-1185">Reference proteome</keyword>
<sequence>MAVRRQNISPAANLLRNSRLFSLPNPLPRPEPTRFQNTTSNTATLPYPTHQAIATTKSSLARGDWGLKRPIPSRSRIVQASNPVLKVTQLDTIEHITDYDSAADHVRTREKWEEMDIPIVRGMHAMRDTGLFDRNTVDGAFELRSDVTSYENNEGLDDPGAHFQKIKRSMEATLREEQRANRAKAKDPNAADASFVPFGAYVPDAELRNVRRWKHDGPWLPGMSSAEIMKYITKELDPRKKEFHRILVHYVKNDIYTARNDAFRKNETLPLDEAEAAAMIRQQQQEWSKFTQEDIDAGIKELRKEAALDPLKSKLFQHLVGPFLRLPTFKFKDASWSPENKKQEVLQRFDDSSVPLSTHPSAGLGYLRTASHMMNHPILGPQAKRQPVTARVLQPRTLYNSNEKHARLGIGGFVTNDPEAYVDAKQISRKMYTRRRGSSNGTDVFDEITYGGAKVELVPQFASVDIDGRIHVATERAFGAEVLVKRGHLMEKAPVEPKASNPDLIETLTAHARNAGTTLGADSVEAKSMQRMMQELNQNAPRDNANLAR</sequence>
<dbReference type="PANTHER" id="PTHR28058:SF1">
    <property type="entry name" value="SMALL RIBOSOMAL SUBUNIT PROTEIN BS1M"/>
    <property type="match status" value="1"/>
</dbReference>
<proteinExistence type="predicted"/>
<protein>
    <submittedName>
        <fullName evidence="2">Uncharacterized protein</fullName>
    </submittedName>
</protein>
<dbReference type="InterPro" id="IPR016712">
    <property type="entry name" value="Rbsml_bS1m-like"/>
</dbReference>
<name>A0A9W4XTX7_9PLEO</name>
<feature type="region of interest" description="Disordered" evidence="1">
    <location>
        <begin position="25"/>
        <end position="45"/>
    </location>
</feature>
<feature type="compositionally biased region" description="Polar residues" evidence="1">
    <location>
        <begin position="34"/>
        <end position="44"/>
    </location>
</feature>
<dbReference type="GO" id="GO:0005763">
    <property type="term" value="C:mitochondrial small ribosomal subunit"/>
    <property type="evidence" value="ECO:0007669"/>
    <property type="project" value="TreeGrafter"/>
</dbReference>
<dbReference type="OrthoDB" id="3913595at2759"/>
<organism evidence="2 3">
    <name type="scientific">Periconia digitata</name>
    <dbReference type="NCBI Taxonomy" id="1303443"/>
    <lineage>
        <taxon>Eukaryota</taxon>
        <taxon>Fungi</taxon>
        <taxon>Dikarya</taxon>
        <taxon>Ascomycota</taxon>
        <taxon>Pezizomycotina</taxon>
        <taxon>Dothideomycetes</taxon>
        <taxon>Pleosporomycetidae</taxon>
        <taxon>Pleosporales</taxon>
        <taxon>Massarineae</taxon>
        <taxon>Periconiaceae</taxon>
        <taxon>Periconia</taxon>
    </lineage>
</organism>
<accession>A0A9W4XTX7</accession>
<evidence type="ECO:0000256" key="1">
    <source>
        <dbReference type="SAM" id="MobiDB-lite"/>
    </source>
</evidence>
<gene>
    <name evidence="2" type="ORF">PDIGIT_LOCUS10603</name>
</gene>
<evidence type="ECO:0000313" key="2">
    <source>
        <dbReference type="EMBL" id="CAI6337491.1"/>
    </source>
</evidence>
<dbReference type="Pfam" id="PF11709">
    <property type="entry name" value="Mit_ribos_Mrp51"/>
    <property type="match status" value="1"/>
</dbReference>
<evidence type="ECO:0000313" key="3">
    <source>
        <dbReference type="Proteomes" id="UP001152607"/>
    </source>
</evidence>
<dbReference type="EMBL" id="CAOQHR010000007">
    <property type="protein sequence ID" value="CAI6337491.1"/>
    <property type="molecule type" value="Genomic_DNA"/>
</dbReference>